<dbReference type="Proteomes" id="UP000053660">
    <property type="component" value="Unassembled WGS sequence"/>
</dbReference>
<dbReference type="AlphaFoldDB" id="A0A0B1SQ11"/>
<evidence type="ECO:0000313" key="1">
    <source>
        <dbReference type="EMBL" id="KHJ85280.1"/>
    </source>
</evidence>
<reference evidence="1 2" key="1">
    <citation type="submission" date="2014-03" db="EMBL/GenBank/DDBJ databases">
        <title>Draft genome of the hookworm Oesophagostomum dentatum.</title>
        <authorList>
            <person name="Mitreva M."/>
        </authorList>
    </citation>
    <scope>NUCLEOTIDE SEQUENCE [LARGE SCALE GENOMIC DNA]</scope>
    <source>
        <strain evidence="1 2">OD-Hann</strain>
    </source>
</reference>
<protein>
    <submittedName>
        <fullName evidence="1">Uncharacterized protein</fullName>
    </submittedName>
</protein>
<keyword evidence="2" id="KW-1185">Reference proteome</keyword>
<sequence length="44" mass="4769">MAKINVDAAGELRPQTTNGERVGMFTGVVDDEQIDDFIDDAINS</sequence>
<organism evidence="1 2">
    <name type="scientific">Oesophagostomum dentatum</name>
    <name type="common">Nodular worm</name>
    <dbReference type="NCBI Taxonomy" id="61180"/>
    <lineage>
        <taxon>Eukaryota</taxon>
        <taxon>Metazoa</taxon>
        <taxon>Ecdysozoa</taxon>
        <taxon>Nematoda</taxon>
        <taxon>Chromadorea</taxon>
        <taxon>Rhabditida</taxon>
        <taxon>Rhabditina</taxon>
        <taxon>Rhabditomorpha</taxon>
        <taxon>Strongyloidea</taxon>
        <taxon>Strongylidae</taxon>
        <taxon>Oesophagostomum</taxon>
    </lineage>
</organism>
<dbReference type="EMBL" id="KN564518">
    <property type="protein sequence ID" value="KHJ85280.1"/>
    <property type="molecule type" value="Genomic_DNA"/>
</dbReference>
<gene>
    <name evidence="1" type="ORF">OESDEN_14997</name>
</gene>
<proteinExistence type="predicted"/>
<evidence type="ECO:0000313" key="2">
    <source>
        <dbReference type="Proteomes" id="UP000053660"/>
    </source>
</evidence>
<name>A0A0B1SQ11_OESDE</name>
<accession>A0A0B1SQ11</accession>